<sequence length="97" mass="10528">MVLTVLEKVLKAVVYGEDIAAPAPVKEKKQQQSSESDDQAGQVEDVVVIDPLYVAYAEKNEVDAAWVAEVATEFGISPQEIAGWALEGLVELRNIDV</sequence>
<keyword evidence="3" id="KW-1185">Reference proteome</keyword>
<dbReference type="Proteomes" id="UP001501747">
    <property type="component" value="Unassembled WGS sequence"/>
</dbReference>
<comment type="caution">
    <text evidence="2">The sequence shown here is derived from an EMBL/GenBank/DDBJ whole genome shotgun (WGS) entry which is preliminary data.</text>
</comment>
<evidence type="ECO:0000313" key="2">
    <source>
        <dbReference type="EMBL" id="GAA3988874.1"/>
    </source>
</evidence>
<organism evidence="2 3">
    <name type="scientific">Allokutzneria multivorans</name>
    <dbReference type="NCBI Taxonomy" id="1142134"/>
    <lineage>
        <taxon>Bacteria</taxon>
        <taxon>Bacillati</taxon>
        <taxon>Actinomycetota</taxon>
        <taxon>Actinomycetes</taxon>
        <taxon>Pseudonocardiales</taxon>
        <taxon>Pseudonocardiaceae</taxon>
        <taxon>Allokutzneria</taxon>
    </lineage>
</organism>
<dbReference type="EMBL" id="BAABAL010000004">
    <property type="protein sequence ID" value="GAA3988874.1"/>
    <property type="molecule type" value="Genomic_DNA"/>
</dbReference>
<reference evidence="3" key="1">
    <citation type="journal article" date="2019" name="Int. J. Syst. Evol. Microbiol.">
        <title>The Global Catalogue of Microorganisms (GCM) 10K type strain sequencing project: providing services to taxonomists for standard genome sequencing and annotation.</title>
        <authorList>
            <consortium name="The Broad Institute Genomics Platform"/>
            <consortium name="The Broad Institute Genome Sequencing Center for Infectious Disease"/>
            <person name="Wu L."/>
            <person name="Ma J."/>
        </authorList>
    </citation>
    <scope>NUCLEOTIDE SEQUENCE [LARGE SCALE GENOMIC DNA]</scope>
    <source>
        <strain evidence="3">JCM 17342</strain>
    </source>
</reference>
<accession>A0ABP7QVW7</accession>
<name>A0ABP7QVW7_9PSEU</name>
<evidence type="ECO:0000256" key="1">
    <source>
        <dbReference type="SAM" id="MobiDB-lite"/>
    </source>
</evidence>
<evidence type="ECO:0000313" key="3">
    <source>
        <dbReference type="Proteomes" id="UP001501747"/>
    </source>
</evidence>
<proteinExistence type="predicted"/>
<protein>
    <submittedName>
        <fullName evidence="2">Uncharacterized protein</fullName>
    </submittedName>
</protein>
<gene>
    <name evidence="2" type="ORF">GCM10022247_04200</name>
</gene>
<feature type="region of interest" description="Disordered" evidence="1">
    <location>
        <begin position="23"/>
        <end position="43"/>
    </location>
</feature>
<dbReference type="RefSeq" id="WP_344870738.1">
    <property type="nucleotide sequence ID" value="NZ_BAABAL010000004.1"/>
</dbReference>